<evidence type="ECO:0000313" key="1">
    <source>
        <dbReference type="EMBL" id="KAJ9064655.1"/>
    </source>
</evidence>
<organism evidence="1 2">
    <name type="scientific">Entomophthora muscae</name>
    <dbReference type="NCBI Taxonomy" id="34485"/>
    <lineage>
        <taxon>Eukaryota</taxon>
        <taxon>Fungi</taxon>
        <taxon>Fungi incertae sedis</taxon>
        <taxon>Zoopagomycota</taxon>
        <taxon>Entomophthoromycotina</taxon>
        <taxon>Entomophthoromycetes</taxon>
        <taxon>Entomophthorales</taxon>
        <taxon>Entomophthoraceae</taxon>
        <taxon>Entomophthora</taxon>
    </lineage>
</organism>
<evidence type="ECO:0000313" key="2">
    <source>
        <dbReference type="Proteomes" id="UP001165960"/>
    </source>
</evidence>
<proteinExistence type="predicted"/>
<gene>
    <name evidence="1" type="ORF">DSO57_1028104</name>
</gene>
<dbReference type="Proteomes" id="UP001165960">
    <property type="component" value="Unassembled WGS sequence"/>
</dbReference>
<keyword evidence="2" id="KW-1185">Reference proteome</keyword>
<name>A0ACC2SQT1_9FUNG</name>
<comment type="caution">
    <text evidence="1">The sequence shown here is derived from an EMBL/GenBank/DDBJ whole genome shotgun (WGS) entry which is preliminary data.</text>
</comment>
<protein>
    <submittedName>
        <fullName evidence="1">Uncharacterized protein</fullName>
    </submittedName>
</protein>
<dbReference type="EMBL" id="QTSX02004436">
    <property type="protein sequence ID" value="KAJ9064655.1"/>
    <property type="molecule type" value="Genomic_DNA"/>
</dbReference>
<reference evidence="1" key="1">
    <citation type="submission" date="2022-04" db="EMBL/GenBank/DDBJ databases">
        <title>Genome of the entomopathogenic fungus Entomophthora muscae.</title>
        <authorList>
            <person name="Elya C."/>
            <person name="Lovett B.R."/>
            <person name="Lee E."/>
            <person name="Macias A.M."/>
            <person name="Hajek A.E."/>
            <person name="De Bivort B.L."/>
            <person name="Kasson M.T."/>
            <person name="De Fine Licht H.H."/>
            <person name="Stajich J.E."/>
        </authorList>
    </citation>
    <scope>NUCLEOTIDE SEQUENCE</scope>
    <source>
        <strain evidence="1">Berkeley</strain>
    </source>
</reference>
<sequence>MNLNSHTTQDCSLWLLLGALVMVLNAFPTFSPKYLSLEASYNSHSSPVLDDILDVSGSAQDLLVTSENLIKSLTCNDLEVFFLKTDLQTPQKLDPSKPSHSMKPKHNVPEEEFNPPEYAPKRTPWLLDGILLMGLDSYFPQLSSASLLWTPL</sequence>
<accession>A0ACC2SQT1</accession>